<evidence type="ECO:0000256" key="1">
    <source>
        <dbReference type="ARBA" id="ARBA00022727"/>
    </source>
</evidence>
<dbReference type="FunFam" id="3.40.50.2020:FF:000083">
    <property type="entry name" value="Ribose-phosphate pyrophosphokinase"/>
    <property type="match status" value="1"/>
</dbReference>
<evidence type="ECO:0000259" key="4">
    <source>
        <dbReference type="Pfam" id="PF13793"/>
    </source>
</evidence>
<reference evidence="5 6" key="1">
    <citation type="journal article" date="2012" name="Microbes Environ.">
        <title>Complete genome sequence of Bradyrhizobium sp. S23321: insights into symbiosis evolution in soil oligotrophs.</title>
        <authorList>
            <person name="Okubo T."/>
            <person name="Tsukui T."/>
            <person name="Maita H."/>
            <person name="Okamoto S."/>
            <person name="Oshima K."/>
            <person name="Fujisawa T."/>
            <person name="Saito A."/>
            <person name="Futamata H."/>
            <person name="Hattori R."/>
            <person name="Shimomura Y."/>
            <person name="Haruta S."/>
            <person name="Morimoto S."/>
            <person name="Wang Y."/>
            <person name="Sakai Y."/>
            <person name="Hattori M."/>
            <person name="Aizawa S."/>
            <person name="Nagashima K.V.P."/>
            <person name="Masuda S."/>
            <person name="Hattori T."/>
            <person name="Yamashita A."/>
            <person name="Bao Z."/>
            <person name="Hayatsu M."/>
            <person name="Kajiya-Kanegae H."/>
            <person name="Yoshinaga I."/>
            <person name="Sakamoto K."/>
            <person name="Toyota K."/>
            <person name="Nakao M."/>
            <person name="Kohara M."/>
            <person name="Anda M."/>
            <person name="Niwa R."/>
            <person name="Jung-Hwan P."/>
            <person name="Sameshima-Saito R."/>
            <person name="Tokuda S."/>
            <person name="Yamamoto S."/>
            <person name="Yamamoto S."/>
            <person name="Yokoyama T."/>
            <person name="Akutsu T."/>
            <person name="Nakamura Y."/>
            <person name="Nakahira-Yanaka Y."/>
            <person name="Takada Hoshino Y."/>
            <person name="Hirakawa H."/>
            <person name="Mitsui H."/>
            <person name="Terasawa K."/>
            <person name="Itakura M."/>
            <person name="Sato S."/>
            <person name="Ikeda-Ohtsubo W."/>
            <person name="Sakakura N."/>
            <person name="Kaminuma E."/>
            <person name="Minamisawa K."/>
        </authorList>
    </citation>
    <scope>NUCLEOTIDE SEQUENCE [LARGE SCALE GENOMIC DNA]</scope>
    <source>
        <strain evidence="5 6">S23321</strain>
    </source>
</reference>
<dbReference type="InterPro" id="IPR005946">
    <property type="entry name" value="Rib-P_diPkinase"/>
</dbReference>
<dbReference type="SUPFAM" id="SSF53271">
    <property type="entry name" value="PRTase-like"/>
    <property type="match status" value="2"/>
</dbReference>
<dbReference type="KEGG" id="brs:S23_48880"/>
<dbReference type="GO" id="GO:0006164">
    <property type="term" value="P:purine nucleotide biosynthetic process"/>
    <property type="evidence" value="ECO:0007669"/>
    <property type="project" value="TreeGrafter"/>
</dbReference>
<name>A0AAI8QD71_9BRAD</name>
<dbReference type="NCBIfam" id="TIGR01251">
    <property type="entry name" value="ribP_PPkin"/>
    <property type="match status" value="1"/>
</dbReference>
<dbReference type="AlphaFoldDB" id="A0AAI8QD71"/>
<dbReference type="EMBL" id="AP012279">
    <property type="protein sequence ID" value="BAL78082.1"/>
    <property type="molecule type" value="Genomic_DNA"/>
</dbReference>
<dbReference type="PANTHER" id="PTHR10210">
    <property type="entry name" value="RIBOSE-PHOSPHATE DIPHOSPHOKINASE FAMILY MEMBER"/>
    <property type="match status" value="1"/>
</dbReference>
<dbReference type="InterPro" id="IPR029099">
    <property type="entry name" value="Pribosyltran_N"/>
</dbReference>
<evidence type="ECO:0000313" key="6">
    <source>
        <dbReference type="Proteomes" id="UP000007886"/>
    </source>
</evidence>
<accession>A0AAI8QD71</accession>
<protein>
    <submittedName>
        <fullName evidence="5">Ribose-phosphate pyrophosphokinase</fullName>
    </submittedName>
</protein>
<dbReference type="Pfam" id="PF13793">
    <property type="entry name" value="Pribosyltran_N"/>
    <property type="match status" value="1"/>
</dbReference>
<dbReference type="GO" id="GO:0002189">
    <property type="term" value="C:ribose phosphate diphosphokinase complex"/>
    <property type="evidence" value="ECO:0007669"/>
    <property type="project" value="TreeGrafter"/>
</dbReference>
<dbReference type="Gene3D" id="3.40.50.2020">
    <property type="match status" value="2"/>
</dbReference>
<dbReference type="SMART" id="SM01400">
    <property type="entry name" value="Pribosyltran_N"/>
    <property type="match status" value="1"/>
</dbReference>
<evidence type="ECO:0000313" key="5">
    <source>
        <dbReference type="EMBL" id="BAL78082.1"/>
    </source>
</evidence>
<evidence type="ECO:0000256" key="2">
    <source>
        <dbReference type="RuleBase" id="RU004324"/>
    </source>
</evidence>
<comment type="similarity">
    <text evidence="2">Belongs to the ribose-phosphate pyrophosphokinase family.</text>
</comment>
<dbReference type="RefSeq" id="WP_015687359.1">
    <property type="nucleotide sequence ID" value="NC_017082.1"/>
</dbReference>
<organism evidence="5 6">
    <name type="scientific">Bradyrhizobium cosmicum</name>
    <dbReference type="NCBI Taxonomy" id="1404864"/>
    <lineage>
        <taxon>Bacteria</taxon>
        <taxon>Pseudomonadati</taxon>
        <taxon>Pseudomonadota</taxon>
        <taxon>Alphaproteobacteria</taxon>
        <taxon>Hyphomicrobiales</taxon>
        <taxon>Nitrobacteraceae</taxon>
        <taxon>Bradyrhizobium</taxon>
    </lineage>
</organism>
<proteinExistence type="inferred from homology"/>
<dbReference type="InterPro" id="IPR029057">
    <property type="entry name" value="PRTase-like"/>
</dbReference>
<dbReference type="Proteomes" id="UP000007886">
    <property type="component" value="Chromosome"/>
</dbReference>
<dbReference type="CDD" id="cd06223">
    <property type="entry name" value="PRTases_typeI"/>
    <property type="match status" value="1"/>
</dbReference>
<feature type="domain" description="Phosphoribosyltransferase" evidence="3">
    <location>
        <begin position="164"/>
        <end position="250"/>
    </location>
</feature>
<sequence>MSAISLQTLPFGTDAARRLAARLGLACGEIALHRFPDGELRVAVAPVADTTILYASLDQPNDKLIALLFAAEALRRGGAKRLVLVAPYLCYMRQDIAFHAGEAISQHAIGTLLARIVDRIVTVDAHLHRTPDIGAVFPGIEAANLSAMPAIADALAATGIDPATIIIGPDAESEPWVKDLAGRLGLQHTVAGKFRRGDRSVEIHFADAAILAGRPALMTDDIVSSGTTLMVAAKALRALGATSIDAVITHALFPPAMVAAFADAGIRSVLSTDSVPHPTNAIALDETLAAALRSELSKTPSPETTP</sequence>
<keyword evidence="6" id="KW-1185">Reference proteome</keyword>
<dbReference type="GO" id="GO:0000287">
    <property type="term" value="F:magnesium ion binding"/>
    <property type="evidence" value="ECO:0007669"/>
    <property type="project" value="InterPro"/>
</dbReference>
<feature type="domain" description="Ribose-phosphate pyrophosphokinase N-terminal" evidence="4">
    <location>
        <begin position="15"/>
        <end position="114"/>
    </location>
</feature>
<gene>
    <name evidence="5" type="ORF">S23_48880</name>
</gene>
<dbReference type="GO" id="GO:0005737">
    <property type="term" value="C:cytoplasm"/>
    <property type="evidence" value="ECO:0007669"/>
    <property type="project" value="TreeGrafter"/>
</dbReference>
<dbReference type="PANTHER" id="PTHR10210:SF41">
    <property type="entry name" value="RIBOSE-PHOSPHATE PYROPHOSPHOKINASE 1, CHLOROPLASTIC"/>
    <property type="match status" value="1"/>
</dbReference>
<keyword evidence="1 2" id="KW-0545">Nucleotide biosynthesis</keyword>
<dbReference type="GO" id="GO:0006015">
    <property type="term" value="P:5-phosphoribose 1-diphosphate biosynthetic process"/>
    <property type="evidence" value="ECO:0007669"/>
    <property type="project" value="TreeGrafter"/>
</dbReference>
<dbReference type="InterPro" id="IPR000836">
    <property type="entry name" value="PRTase_dom"/>
</dbReference>
<dbReference type="NCBIfam" id="NF005537">
    <property type="entry name" value="PRK07199.1"/>
    <property type="match status" value="1"/>
</dbReference>
<dbReference type="GO" id="GO:0004749">
    <property type="term" value="F:ribose phosphate diphosphokinase activity"/>
    <property type="evidence" value="ECO:0007669"/>
    <property type="project" value="TreeGrafter"/>
</dbReference>
<evidence type="ECO:0000259" key="3">
    <source>
        <dbReference type="Pfam" id="PF00156"/>
    </source>
</evidence>
<dbReference type="Pfam" id="PF00156">
    <property type="entry name" value="Pribosyltran"/>
    <property type="match status" value="1"/>
</dbReference>